<organism evidence="2 3">
    <name type="scientific">Clostridium tagluense</name>
    <dbReference type="NCBI Taxonomy" id="360422"/>
    <lineage>
        <taxon>Bacteria</taxon>
        <taxon>Bacillati</taxon>
        <taxon>Bacillota</taxon>
        <taxon>Clostridia</taxon>
        <taxon>Eubacteriales</taxon>
        <taxon>Clostridiaceae</taxon>
        <taxon>Clostridium</taxon>
    </lineage>
</organism>
<keyword evidence="1" id="KW-1133">Transmembrane helix</keyword>
<accession>A0A401UTI1</accession>
<dbReference type="EMBL" id="BHYK01000044">
    <property type="protein sequence ID" value="GCD12869.1"/>
    <property type="molecule type" value="Genomic_DNA"/>
</dbReference>
<gene>
    <name evidence="2" type="ORF">Ctaglu_44920</name>
</gene>
<comment type="caution">
    <text evidence="2">The sequence shown here is derived from an EMBL/GenBank/DDBJ whole genome shotgun (WGS) entry which is preliminary data.</text>
</comment>
<keyword evidence="1" id="KW-0472">Membrane</keyword>
<evidence type="ECO:0000313" key="2">
    <source>
        <dbReference type="EMBL" id="GCD12869.1"/>
    </source>
</evidence>
<dbReference type="GeneID" id="77242645"/>
<name>A0A401UTI1_9CLOT</name>
<dbReference type="AlphaFoldDB" id="A0A401UTI1"/>
<feature type="transmembrane region" description="Helical" evidence="1">
    <location>
        <begin position="130"/>
        <end position="151"/>
    </location>
</feature>
<keyword evidence="1" id="KW-0812">Transmembrane</keyword>
<reference evidence="2 3" key="1">
    <citation type="submission" date="2018-11" db="EMBL/GenBank/DDBJ databases">
        <title>Genome sequencing and assembly of Clostridium tagluense strain A121.</title>
        <authorList>
            <person name="Murakami T."/>
            <person name="Segawa T."/>
            <person name="Shcherbakova V.A."/>
            <person name="Mori H."/>
            <person name="Yoshimura Y."/>
        </authorList>
    </citation>
    <scope>NUCLEOTIDE SEQUENCE [LARGE SCALE GENOMIC DNA]</scope>
    <source>
        <strain evidence="2 3">A121</strain>
    </source>
</reference>
<sequence length="212" mass="24939">MQNALRNMNNKWKKKAMKAKKSDYLQKIYEKNTSTGNYVIQVALDKYNDIFNDWDRAPFKKRDMDPDLAIFLENCFEEIPAKHGVDICFYLPKEEKDVNREEVLIAGIKTYYSFYLHQEIKVLKDNYRRLFKYLITALSLLAVSVFLSTSVGSNIVLGTVQQGFNIGGWVFLWEVISMVIFRGREVSSEINKYQRFLNSLIYFKYGNENPLF</sequence>
<dbReference type="RefSeq" id="WP_207669516.1">
    <property type="nucleotide sequence ID" value="NZ_BHYK01000044.1"/>
</dbReference>
<proteinExistence type="predicted"/>
<dbReference type="Proteomes" id="UP000287872">
    <property type="component" value="Unassembled WGS sequence"/>
</dbReference>
<keyword evidence="3" id="KW-1185">Reference proteome</keyword>
<protein>
    <submittedName>
        <fullName evidence="2">Uncharacterized protein</fullName>
    </submittedName>
</protein>
<feature type="transmembrane region" description="Helical" evidence="1">
    <location>
        <begin position="163"/>
        <end position="181"/>
    </location>
</feature>
<evidence type="ECO:0000313" key="3">
    <source>
        <dbReference type="Proteomes" id="UP000287872"/>
    </source>
</evidence>
<evidence type="ECO:0000256" key="1">
    <source>
        <dbReference type="SAM" id="Phobius"/>
    </source>
</evidence>